<accession>A0A0S4N647</accession>
<keyword evidence="7 16" id="KW-0963">Cytoplasm</keyword>
<feature type="binding site" evidence="16">
    <location>
        <position position="129"/>
    </location>
    <ligand>
        <name>K(+)</name>
        <dbReference type="ChEBI" id="CHEBI:29103"/>
    </ligand>
</feature>
<dbReference type="InterPro" id="IPR043129">
    <property type="entry name" value="ATPase_NBD"/>
</dbReference>
<dbReference type="PANTHER" id="PTHR34265">
    <property type="entry name" value="TYPE III PANTOTHENATE KINASE"/>
    <property type="match status" value="1"/>
</dbReference>
<evidence type="ECO:0000256" key="15">
    <source>
        <dbReference type="ARBA" id="ARBA00040883"/>
    </source>
</evidence>
<dbReference type="InterPro" id="IPR004619">
    <property type="entry name" value="Type_III_PanK"/>
</dbReference>
<evidence type="ECO:0000313" key="17">
    <source>
        <dbReference type="EMBL" id="CUU06743.1"/>
    </source>
</evidence>
<comment type="subunit">
    <text evidence="5 16">Homodimer.</text>
</comment>
<evidence type="ECO:0000256" key="16">
    <source>
        <dbReference type="HAMAP-Rule" id="MF_01274"/>
    </source>
</evidence>
<dbReference type="RefSeq" id="WP_140945334.1">
    <property type="nucleotide sequence ID" value="NZ_FAOO01000011.1"/>
</dbReference>
<feature type="binding site" evidence="16">
    <location>
        <begin position="6"/>
        <end position="13"/>
    </location>
    <ligand>
        <name>ATP</name>
        <dbReference type="ChEBI" id="CHEBI:30616"/>
    </ligand>
</feature>
<dbReference type="Pfam" id="PF03309">
    <property type="entry name" value="Pan_kinase"/>
    <property type="match status" value="1"/>
</dbReference>
<feature type="binding site" evidence="16">
    <location>
        <position position="184"/>
    </location>
    <ligand>
        <name>substrate</name>
    </ligand>
</feature>
<comment type="cofactor">
    <cofactor evidence="16">
        <name>NH4(+)</name>
        <dbReference type="ChEBI" id="CHEBI:28938"/>
    </cofactor>
    <cofactor evidence="16">
        <name>K(+)</name>
        <dbReference type="ChEBI" id="CHEBI:29103"/>
    </cofactor>
    <text evidence="16">A monovalent cation. Ammonium or potassium.</text>
</comment>
<gene>
    <name evidence="16" type="primary">coaX</name>
    <name evidence="17" type="ORF">JGI1_01594</name>
</gene>
<feature type="binding site" evidence="16">
    <location>
        <begin position="107"/>
        <end position="110"/>
    </location>
    <ligand>
        <name>substrate</name>
    </ligand>
</feature>
<dbReference type="NCBIfam" id="NF009848">
    <property type="entry name" value="PRK13318.1-6"/>
    <property type="match status" value="1"/>
</dbReference>
<organism evidence="17 18">
    <name type="scientific">Candidatus Thermokryptus mobilis</name>
    <dbReference type="NCBI Taxonomy" id="1643428"/>
    <lineage>
        <taxon>Bacteria</taxon>
        <taxon>Pseudomonadati</taxon>
        <taxon>Candidatus Kryptoniota</taxon>
        <taxon>Candidatus Thermokryptus</taxon>
    </lineage>
</organism>
<evidence type="ECO:0000256" key="7">
    <source>
        <dbReference type="ARBA" id="ARBA00022490"/>
    </source>
</evidence>
<keyword evidence="16" id="KW-0479">Metal-binding</keyword>
<evidence type="ECO:0000256" key="9">
    <source>
        <dbReference type="ARBA" id="ARBA00022741"/>
    </source>
</evidence>
<proteinExistence type="inferred from homology"/>
<dbReference type="UniPathway" id="UPA00241">
    <property type="reaction ID" value="UER00352"/>
</dbReference>
<keyword evidence="9 16" id="KW-0547">Nucleotide-binding</keyword>
<dbReference type="PANTHER" id="PTHR34265:SF1">
    <property type="entry name" value="TYPE III PANTOTHENATE KINASE"/>
    <property type="match status" value="1"/>
</dbReference>
<feature type="binding site" evidence="16">
    <location>
        <position position="100"/>
    </location>
    <ligand>
        <name>substrate</name>
    </ligand>
</feature>
<keyword evidence="8 16" id="KW-0808">Transferase</keyword>
<keyword evidence="12 16" id="KW-0630">Potassium</keyword>
<evidence type="ECO:0000256" key="10">
    <source>
        <dbReference type="ARBA" id="ARBA00022777"/>
    </source>
</evidence>
<evidence type="ECO:0000313" key="18">
    <source>
        <dbReference type="Proteomes" id="UP000320623"/>
    </source>
</evidence>
<comment type="pathway">
    <text evidence="4 16">Cofactor biosynthesis; coenzyme A biosynthesis; CoA from (R)-pantothenate: step 1/5.</text>
</comment>
<dbReference type="EC" id="2.7.1.33" evidence="6 16"/>
<sequence length="257" mass="28122">MLLAIDIGNTHTVFGIYRDGKLIHDWRVSSLITRTEDETWLLVKFFCSDANVDVGDITGVGISSVVPNLTDVFLWMSRKHFKVEPVVISSEIDLGVKILYDDPTAVGADRLCNAVAGFTKYGGPVIIVDFGTATTYDVVSERGEYLGGVIAPGIETSAAELHRRAAKLPKIELHFPKSVIGKNTVSSMQSGIMYGAVDAMEGMIRRIKEVVGQRAKVIATGGLAKTIIEHTKVIDFYEPSLVLDGIYIIYNRVKNSK</sequence>
<keyword evidence="11 16" id="KW-0067">ATP-binding</keyword>
<evidence type="ECO:0000256" key="2">
    <source>
        <dbReference type="ARBA" id="ARBA00001958"/>
    </source>
</evidence>
<evidence type="ECO:0000256" key="14">
    <source>
        <dbReference type="ARBA" id="ARBA00038036"/>
    </source>
</evidence>
<evidence type="ECO:0000256" key="8">
    <source>
        <dbReference type="ARBA" id="ARBA00022679"/>
    </source>
</evidence>
<dbReference type="GO" id="GO:0004594">
    <property type="term" value="F:pantothenate kinase activity"/>
    <property type="evidence" value="ECO:0007669"/>
    <property type="project" value="UniProtKB-UniRule"/>
</dbReference>
<dbReference type="GO" id="GO:0005737">
    <property type="term" value="C:cytoplasm"/>
    <property type="evidence" value="ECO:0007669"/>
    <property type="project" value="UniProtKB-SubCell"/>
</dbReference>
<evidence type="ECO:0000256" key="5">
    <source>
        <dbReference type="ARBA" id="ARBA00011738"/>
    </source>
</evidence>
<evidence type="ECO:0000256" key="13">
    <source>
        <dbReference type="ARBA" id="ARBA00022993"/>
    </source>
</evidence>
<feature type="active site" description="Proton acceptor" evidence="16">
    <location>
        <position position="109"/>
    </location>
</feature>
<dbReference type="NCBIfam" id="NF009855">
    <property type="entry name" value="PRK13321.1"/>
    <property type="match status" value="1"/>
</dbReference>
<dbReference type="GO" id="GO:0015937">
    <property type="term" value="P:coenzyme A biosynthetic process"/>
    <property type="evidence" value="ECO:0007669"/>
    <property type="project" value="UniProtKB-UniRule"/>
</dbReference>
<dbReference type="GO" id="GO:0046872">
    <property type="term" value="F:metal ion binding"/>
    <property type="evidence" value="ECO:0007669"/>
    <property type="project" value="UniProtKB-KW"/>
</dbReference>
<evidence type="ECO:0000256" key="11">
    <source>
        <dbReference type="ARBA" id="ARBA00022840"/>
    </source>
</evidence>
<evidence type="ECO:0000256" key="4">
    <source>
        <dbReference type="ARBA" id="ARBA00005225"/>
    </source>
</evidence>
<evidence type="ECO:0000256" key="6">
    <source>
        <dbReference type="ARBA" id="ARBA00012102"/>
    </source>
</evidence>
<protein>
    <recommendedName>
        <fullName evidence="15 16">Type III pantothenate kinase</fullName>
        <ecNumber evidence="6 16">2.7.1.33</ecNumber>
    </recommendedName>
    <alternativeName>
        <fullName evidence="16">PanK-III</fullName>
    </alternativeName>
    <alternativeName>
        <fullName evidence="16">Pantothenic acid kinase</fullName>
    </alternativeName>
</protein>
<keyword evidence="13 16" id="KW-0173">Coenzyme A biosynthesis</keyword>
<comment type="cofactor">
    <cofactor evidence="2">
        <name>K(+)</name>
        <dbReference type="ChEBI" id="CHEBI:29103"/>
    </cofactor>
</comment>
<dbReference type="HAMAP" id="MF_01274">
    <property type="entry name" value="Pantothen_kinase_3"/>
    <property type="match status" value="1"/>
</dbReference>
<comment type="catalytic activity">
    <reaction evidence="1 16">
        <text>(R)-pantothenate + ATP = (R)-4'-phosphopantothenate + ADP + H(+)</text>
        <dbReference type="Rhea" id="RHEA:16373"/>
        <dbReference type="ChEBI" id="CHEBI:10986"/>
        <dbReference type="ChEBI" id="CHEBI:15378"/>
        <dbReference type="ChEBI" id="CHEBI:29032"/>
        <dbReference type="ChEBI" id="CHEBI:30616"/>
        <dbReference type="ChEBI" id="CHEBI:456216"/>
        <dbReference type="EC" id="2.7.1.33"/>
    </reaction>
</comment>
<dbReference type="STRING" id="1643428.GCA_001442855_01560"/>
<comment type="function">
    <text evidence="16">Catalyzes the phosphorylation of pantothenate (Pan), the first step in CoA biosynthesis.</text>
</comment>
<dbReference type="SUPFAM" id="SSF53067">
    <property type="entry name" value="Actin-like ATPase domain"/>
    <property type="match status" value="2"/>
</dbReference>
<evidence type="ECO:0000256" key="3">
    <source>
        <dbReference type="ARBA" id="ARBA00004496"/>
    </source>
</evidence>
<keyword evidence="18" id="KW-1185">Reference proteome</keyword>
<dbReference type="OrthoDB" id="9804707at2"/>
<keyword evidence="10 16" id="KW-0418">Kinase</keyword>
<dbReference type="GO" id="GO:0005524">
    <property type="term" value="F:ATP binding"/>
    <property type="evidence" value="ECO:0007669"/>
    <property type="project" value="UniProtKB-UniRule"/>
</dbReference>
<evidence type="ECO:0000256" key="12">
    <source>
        <dbReference type="ARBA" id="ARBA00022958"/>
    </source>
</evidence>
<dbReference type="Gene3D" id="3.30.420.40">
    <property type="match status" value="2"/>
</dbReference>
<evidence type="ECO:0000256" key="1">
    <source>
        <dbReference type="ARBA" id="ARBA00001206"/>
    </source>
</evidence>
<dbReference type="AlphaFoldDB" id="A0A0S4N647"/>
<name>A0A0S4N647_9BACT</name>
<comment type="subcellular location">
    <subcellularLocation>
        <location evidence="3 16">Cytoplasm</location>
    </subcellularLocation>
</comment>
<feature type="binding site" evidence="16">
    <location>
        <position position="132"/>
    </location>
    <ligand>
        <name>ATP</name>
        <dbReference type="ChEBI" id="CHEBI:30616"/>
    </ligand>
</feature>
<dbReference type="NCBIfam" id="TIGR00671">
    <property type="entry name" value="baf"/>
    <property type="match status" value="1"/>
</dbReference>
<dbReference type="CDD" id="cd24015">
    <property type="entry name" value="ASKHA_NBD_PanK-III"/>
    <property type="match status" value="1"/>
</dbReference>
<dbReference type="EMBL" id="FAOO01000011">
    <property type="protein sequence ID" value="CUU06743.1"/>
    <property type="molecule type" value="Genomic_DNA"/>
</dbReference>
<reference evidence="18" key="1">
    <citation type="submission" date="2015-11" db="EMBL/GenBank/DDBJ databases">
        <authorList>
            <person name="Varghese N."/>
        </authorList>
    </citation>
    <scope>NUCLEOTIDE SEQUENCE [LARGE SCALE GENOMIC DNA]</scope>
</reference>
<comment type="similarity">
    <text evidence="14 16">Belongs to the type III pantothenate kinase family.</text>
</comment>
<dbReference type="Proteomes" id="UP000320623">
    <property type="component" value="Unassembled WGS sequence"/>
</dbReference>